<organism evidence="3 4">
    <name type="scientific">Roseovarius tolerans</name>
    <dbReference type="NCBI Taxonomy" id="74031"/>
    <lineage>
        <taxon>Bacteria</taxon>
        <taxon>Pseudomonadati</taxon>
        <taxon>Pseudomonadota</taxon>
        <taxon>Alphaproteobacteria</taxon>
        <taxon>Rhodobacterales</taxon>
        <taxon>Roseobacteraceae</taxon>
        <taxon>Roseovarius</taxon>
    </lineage>
</organism>
<evidence type="ECO:0000313" key="3">
    <source>
        <dbReference type="EMBL" id="SEN14448.1"/>
    </source>
</evidence>
<keyword evidence="2" id="KW-0732">Signal</keyword>
<feature type="signal peptide" evidence="2">
    <location>
        <begin position="1"/>
        <end position="24"/>
    </location>
</feature>
<feature type="chain" id="PRO_5010361026" evidence="2">
    <location>
        <begin position="25"/>
        <end position="55"/>
    </location>
</feature>
<evidence type="ECO:0000313" key="4">
    <source>
        <dbReference type="Proteomes" id="UP000182160"/>
    </source>
</evidence>
<reference evidence="3 4" key="1">
    <citation type="submission" date="2016-10" db="EMBL/GenBank/DDBJ databases">
        <authorList>
            <person name="de Groot N.N."/>
        </authorList>
    </citation>
    <scope>NUCLEOTIDE SEQUENCE [LARGE SCALE GENOMIC DNA]</scope>
    <source>
        <strain evidence="3 4">DSM 11457</strain>
    </source>
</reference>
<gene>
    <name evidence="3" type="ORF">SAMN04488077_112118</name>
</gene>
<proteinExistence type="predicted"/>
<dbReference type="AlphaFoldDB" id="A0A1H8E6N0"/>
<name>A0A1H8E6N0_9RHOB</name>
<accession>A0A1H8E6N0</accession>
<evidence type="ECO:0000256" key="1">
    <source>
        <dbReference type="SAM" id="MobiDB-lite"/>
    </source>
</evidence>
<sequence>MNKMKPILTAFVLAVSLAASPVLAFSIDAGSLTPTLTYPDPAPQPVTKDQGGISK</sequence>
<evidence type="ECO:0000256" key="2">
    <source>
        <dbReference type="SAM" id="SignalP"/>
    </source>
</evidence>
<dbReference type="RefSeq" id="WP_175477361.1">
    <property type="nucleotide sequence ID" value="NZ_FOBO01000012.1"/>
</dbReference>
<dbReference type="Proteomes" id="UP000182160">
    <property type="component" value="Unassembled WGS sequence"/>
</dbReference>
<feature type="region of interest" description="Disordered" evidence="1">
    <location>
        <begin position="36"/>
        <end position="55"/>
    </location>
</feature>
<dbReference type="EMBL" id="FOBO01000012">
    <property type="protein sequence ID" value="SEN14448.1"/>
    <property type="molecule type" value="Genomic_DNA"/>
</dbReference>
<protein>
    <submittedName>
        <fullName evidence="3">Uncharacterized protein</fullName>
    </submittedName>
</protein>